<feature type="transmembrane region" description="Helical" evidence="1">
    <location>
        <begin position="163"/>
        <end position="182"/>
    </location>
</feature>
<dbReference type="InterPro" id="IPR050879">
    <property type="entry name" value="Acyltransferase_3"/>
</dbReference>
<keyword evidence="1" id="KW-1133">Transmembrane helix</keyword>
<reference evidence="3 4" key="2">
    <citation type="submission" date="2018-10" db="EMBL/GenBank/DDBJ databases">
        <authorList>
            <consortium name="Pathogen Informatics"/>
        </authorList>
    </citation>
    <scope>NUCLEOTIDE SEQUENCE [LARGE SCALE GENOMIC DNA]</scope>
</reference>
<organism evidence="5">
    <name type="scientific">Enterobius vermicularis</name>
    <name type="common">Human pinworm</name>
    <dbReference type="NCBI Taxonomy" id="51028"/>
    <lineage>
        <taxon>Eukaryota</taxon>
        <taxon>Metazoa</taxon>
        <taxon>Ecdysozoa</taxon>
        <taxon>Nematoda</taxon>
        <taxon>Chromadorea</taxon>
        <taxon>Rhabditida</taxon>
        <taxon>Spirurina</taxon>
        <taxon>Oxyuridomorpha</taxon>
        <taxon>Oxyuroidea</taxon>
        <taxon>Oxyuridae</taxon>
        <taxon>Enterobius</taxon>
    </lineage>
</organism>
<protein>
    <submittedName>
        <fullName evidence="5">Acyl_transf_3 domain-containing protein</fullName>
    </submittedName>
</protein>
<evidence type="ECO:0000256" key="1">
    <source>
        <dbReference type="SAM" id="Phobius"/>
    </source>
</evidence>
<feature type="domain" description="Acyltransferase 3" evidence="2">
    <location>
        <begin position="27"/>
        <end position="196"/>
    </location>
</feature>
<feature type="transmembrane region" description="Helical" evidence="1">
    <location>
        <begin position="29"/>
        <end position="45"/>
    </location>
</feature>
<evidence type="ECO:0000313" key="4">
    <source>
        <dbReference type="Proteomes" id="UP000274131"/>
    </source>
</evidence>
<dbReference type="Proteomes" id="UP000274131">
    <property type="component" value="Unassembled WGS sequence"/>
</dbReference>
<dbReference type="GO" id="GO:0000271">
    <property type="term" value="P:polysaccharide biosynthetic process"/>
    <property type="evidence" value="ECO:0007669"/>
    <property type="project" value="TreeGrafter"/>
</dbReference>
<name>A0A0N4VPF3_ENTVE</name>
<dbReference type="GO" id="GO:0016020">
    <property type="term" value="C:membrane"/>
    <property type="evidence" value="ECO:0007669"/>
    <property type="project" value="TreeGrafter"/>
</dbReference>
<dbReference type="OrthoDB" id="10061508at2759"/>
<proteinExistence type="predicted"/>
<feature type="transmembrane region" description="Helical" evidence="1">
    <location>
        <begin position="93"/>
        <end position="112"/>
    </location>
</feature>
<dbReference type="WBParaSite" id="EVEC_0001288201-mRNA-1">
    <property type="protein sequence ID" value="EVEC_0001288201-mRNA-1"/>
    <property type="gene ID" value="EVEC_0001288201"/>
</dbReference>
<accession>A0A0N4VPF3</accession>
<dbReference type="AlphaFoldDB" id="A0A0N4VPF3"/>
<dbReference type="PANTHER" id="PTHR23028:SF53">
    <property type="entry name" value="ACYL_TRANSF_3 DOMAIN-CONTAINING PROTEIN"/>
    <property type="match status" value="1"/>
</dbReference>
<feature type="transmembrane region" description="Helical" evidence="1">
    <location>
        <begin position="51"/>
        <end position="72"/>
    </location>
</feature>
<reference evidence="5" key="1">
    <citation type="submission" date="2017-02" db="UniProtKB">
        <authorList>
            <consortium name="WormBaseParasite"/>
        </authorList>
    </citation>
    <scope>IDENTIFICATION</scope>
</reference>
<feature type="transmembrane region" description="Helical" evidence="1">
    <location>
        <begin position="189"/>
        <end position="206"/>
    </location>
</feature>
<sequence length="229" mass="26085">MIAGDEEVGNNTTGISDEKVIPAKRRDIQGLRGIAIIYVLAFHLYPQRFPYGFLGVDIFFVISGYLMTMILLRKKTFTLIGLLTFYKKRVKRILPAYYSLLFLVLTFGYYLLTTKDYAIVQKDSIWAAGFLTNVHKYFQDLDYFAEISNYDFLLHTWSLAVEIQFYMIVPVLMLLLSIPFAGKILWSSFFAASLCYNIVAVGPLQFSSLPSRTWQFICGGAANILPIGN</sequence>
<keyword evidence="1" id="KW-0812">Transmembrane</keyword>
<keyword evidence="1" id="KW-0472">Membrane</keyword>
<dbReference type="EMBL" id="UXUI01013326">
    <property type="protein sequence ID" value="VDD97298.1"/>
    <property type="molecule type" value="Genomic_DNA"/>
</dbReference>
<dbReference type="InterPro" id="IPR002656">
    <property type="entry name" value="Acyl_transf_3_dom"/>
</dbReference>
<keyword evidence="4" id="KW-1185">Reference proteome</keyword>
<evidence type="ECO:0000259" key="2">
    <source>
        <dbReference type="Pfam" id="PF01757"/>
    </source>
</evidence>
<evidence type="ECO:0000313" key="5">
    <source>
        <dbReference type="WBParaSite" id="EVEC_0001288201-mRNA-1"/>
    </source>
</evidence>
<evidence type="ECO:0000313" key="3">
    <source>
        <dbReference type="EMBL" id="VDD97298.1"/>
    </source>
</evidence>
<dbReference type="PANTHER" id="PTHR23028">
    <property type="entry name" value="ACETYLTRANSFERASE"/>
    <property type="match status" value="1"/>
</dbReference>
<dbReference type="Pfam" id="PF01757">
    <property type="entry name" value="Acyl_transf_3"/>
    <property type="match status" value="1"/>
</dbReference>
<gene>
    <name evidence="3" type="ORF">EVEC_LOCUS12049</name>
</gene>
<dbReference type="GO" id="GO:0016747">
    <property type="term" value="F:acyltransferase activity, transferring groups other than amino-acyl groups"/>
    <property type="evidence" value="ECO:0007669"/>
    <property type="project" value="InterPro"/>
</dbReference>